<evidence type="ECO:0000256" key="1">
    <source>
        <dbReference type="ARBA" id="ARBA00001933"/>
    </source>
</evidence>
<evidence type="ECO:0000256" key="12">
    <source>
        <dbReference type="ARBA" id="ARBA00023304"/>
    </source>
</evidence>
<evidence type="ECO:0000256" key="2">
    <source>
        <dbReference type="ARBA" id="ARBA00003109"/>
    </source>
</evidence>
<keyword evidence="17" id="KW-1185">Reference proteome</keyword>
<evidence type="ECO:0000256" key="13">
    <source>
        <dbReference type="ARBA" id="ARBA00048212"/>
    </source>
</evidence>
<comment type="pathway">
    <text evidence="5">Amino-acid biosynthesis; L-leucine biosynthesis; L-leucine from 3-methyl-2-oxobutanoate: step 4/4.</text>
</comment>
<keyword evidence="8 16" id="KW-0032">Aminotransferase</keyword>
<comment type="pathway">
    <text evidence="3">Amino-acid biosynthesis; L-isoleucine biosynthesis; L-isoleucine from 2-oxobutanoate: step 4/4.</text>
</comment>
<dbReference type="EMBL" id="JBHUHZ010000001">
    <property type="protein sequence ID" value="MFD2161258.1"/>
    <property type="molecule type" value="Genomic_DNA"/>
</dbReference>
<evidence type="ECO:0000256" key="5">
    <source>
        <dbReference type="ARBA" id="ARBA00005072"/>
    </source>
</evidence>
<sequence length="355" mass="39430">MQNTLDIKVAKTTASRLQETDFNNLPFGHIFSDHMFVADYADGEWKNFQIMPYGDLSLSPAIASLHYGQTFFEGLKAYSHPDGKIVVFRPEKNAERFNLSAQRMCMPELPVEIFLESIAALVNIDRNWIPKAAHHSLYIRPYMFATDPYLGVAPSKTYKYIILTCPVGAYFSKPLKVKIETKYSRASEGGFGFAKAGGNYGGSLFPAQEALKEGFDQIIWTDGREHAFVEELGAANVMFVIDGKLVTPSTRDTILKGVTRDSVLTLARKWGVPVEERRVSVTEVIEGLKSGRLTEAFGAGTAATIAPIASIGYEGQLYTLPDQSQAEFSNKVLKTLNDIRYGYGPDEMGWNYVIS</sequence>
<evidence type="ECO:0000256" key="14">
    <source>
        <dbReference type="ARBA" id="ARBA00048798"/>
    </source>
</evidence>
<evidence type="ECO:0000256" key="3">
    <source>
        <dbReference type="ARBA" id="ARBA00004824"/>
    </source>
</evidence>
<dbReference type="InterPro" id="IPR036038">
    <property type="entry name" value="Aminotransferase-like"/>
</dbReference>
<organism evidence="16 17">
    <name type="scientific">Paradesertivirga mongoliensis</name>
    <dbReference type="NCBI Taxonomy" id="2100740"/>
    <lineage>
        <taxon>Bacteria</taxon>
        <taxon>Pseudomonadati</taxon>
        <taxon>Bacteroidota</taxon>
        <taxon>Sphingobacteriia</taxon>
        <taxon>Sphingobacteriales</taxon>
        <taxon>Sphingobacteriaceae</taxon>
        <taxon>Paradesertivirga</taxon>
    </lineage>
</organism>
<dbReference type="InterPro" id="IPR043131">
    <property type="entry name" value="BCAT-like_N"/>
</dbReference>
<dbReference type="Gene3D" id="3.30.470.10">
    <property type="match status" value="1"/>
</dbReference>
<evidence type="ECO:0000256" key="11">
    <source>
        <dbReference type="ARBA" id="ARBA00022898"/>
    </source>
</evidence>
<dbReference type="PANTHER" id="PTHR11825:SF44">
    <property type="entry name" value="BRANCHED-CHAIN-AMINO-ACID AMINOTRANSFERASE"/>
    <property type="match status" value="1"/>
</dbReference>
<dbReference type="Proteomes" id="UP001597387">
    <property type="component" value="Unassembled WGS sequence"/>
</dbReference>
<evidence type="ECO:0000256" key="4">
    <source>
        <dbReference type="ARBA" id="ARBA00004931"/>
    </source>
</evidence>
<dbReference type="NCBIfam" id="TIGR01123">
    <property type="entry name" value="ilvE_II"/>
    <property type="match status" value="1"/>
</dbReference>
<evidence type="ECO:0000256" key="15">
    <source>
        <dbReference type="ARBA" id="ARBA00049229"/>
    </source>
</evidence>
<dbReference type="Pfam" id="PF01063">
    <property type="entry name" value="Aminotran_4"/>
    <property type="match status" value="1"/>
</dbReference>
<comment type="catalytic activity">
    <reaction evidence="15">
        <text>L-leucine + 2-oxoglutarate = 4-methyl-2-oxopentanoate + L-glutamate</text>
        <dbReference type="Rhea" id="RHEA:18321"/>
        <dbReference type="ChEBI" id="CHEBI:16810"/>
        <dbReference type="ChEBI" id="CHEBI:17865"/>
        <dbReference type="ChEBI" id="CHEBI:29985"/>
        <dbReference type="ChEBI" id="CHEBI:57427"/>
        <dbReference type="EC" id="2.6.1.42"/>
    </reaction>
</comment>
<keyword evidence="9" id="KW-0028">Amino-acid biosynthesis</keyword>
<comment type="cofactor">
    <cofactor evidence="1">
        <name>pyridoxal 5'-phosphate</name>
        <dbReference type="ChEBI" id="CHEBI:597326"/>
    </cofactor>
</comment>
<comment type="pathway">
    <text evidence="4">Amino-acid biosynthesis; L-valine biosynthesis; L-valine from pyruvate: step 4/4.</text>
</comment>
<keyword evidence="11" id="KW-0663">Pyridoxal phosphate</keyword>
<proteinExistence type="inferred from homology"/>
<name>A0ABW4ZH28_9SPHI</name>
<dbReference type="InterPro" id="IPR043132">
    <property type="entry name" value="BCAT-like_C"/>
</dbReference>
<comment type="function">
    <text evidence="2">Acts on leucine, isoleucine and valine.</text>
</comment>
<dbReference type="InterPro" id="IPR001544">
    <property type="entry name" value="Aminotrans_IV"/>
</dbReference>
<dbReference type="RefSeq" id="WP_255900203.1">
    <property type="nucleotide sequence ID" value="NZ_JAFMZO010000001.1"/>
</dbReference>
<evidence type="ECO:0000313" key="16">
    <source>
        <dbReference type="EMBL" id="MFD2161258.1"/>
    </source>
</evidence>
<evidence type="ECO:0000313" key="17">
    <source>
        <dbReference type="Proteomes" id="UP001597387"/>
    </source>
</evidence>
<dbReference type="EC" id="2.6.1.42" evidence="7"/>
<dbReference type="InterPro" id="IPR033939">
    <property type="entry name" value="BCAT_family"/>
</dbReference>
<dbReference type="PANTHER" id="PTHR11825">
    <property type="entry name" value="SUBGROUP IIII AMINOTRANSFERASE"/>
    <property type="match status" value="1"/>
</dbReference>
<evidence type="ECO:0000256" key="7">
    <source>
        <dbReference type="ARBA" id="ARBA00013053"/>
    </source>
</evidence>
<dbReference type="Gene3D" id="3.20.10.10">
    <property type="entry name" value="D-amino Acid Aminotransferase, subunit A, domain 2"/>
    <property type="match status" value="1"/>
</dbReference>
<evidence type="ECO:0000256" key="8">
    <source>
        <dbReference type="ARBA" id="ARBA00022576"/>
    </source>
</evidence>
<keyword evidence="10 16" id="KW-0808">Transferase</keyword>
<evidence type="ECO:0000256" key="6">
    <source>
        <dbReference type="ARBA" id="ARBA00009320"/>
    </source>
</evidence>
<dbReference type="CDD" id="cd01557">
    <property type="entry name" value="BCAT_beta_family"/>
    <property type="match status" value="1"/>
</dbReference>
<gene>
    <name evidence="16" type="ORF">ACFSJU_02580</name>
</gene>
<dbReference type="SUPFAM" id="SSF56752">
    <property type="entry name" value="D-aminoacid aminotransferase-like PLP-dependent enzymes"/>
    <property type="match status" value="1"/>
</dbReference>
<evidence type="ECO:0000256" key="10">
    <source>
        <dbReference type="ARBA" id="ARBA00022679"/>
    </source>
</evidence>
<comment type="similarity">
    <text evidence="6">Belongs to the class-IV pyridoxal-phosphate-dependent aminotransferase family.</text>
</comment>
<comment type="catalytic activity">
    <reaction evidence="14">
        <text>L-isoleucine + 2-oxoglutarate = (S)-3-methyl-2-oxopentanoate + L-glutamate</text>
        <dbReference type="Rhea" id="RHEA:24801"/>
        <dbReference type="ChEBI" id="CHEBI:16810"/>
        <dbReference type="ChEBI" id="CHEBI:29985"/>
        <dbReference type="ChEBI" id="CHEBI:35146"/>
        <dbReference type="ChEBI" id="CHEBI:58045"/>
        <dbReference type="EC" id="2.6.1.42"/>
    </reaction>
</comment>
<keyword evidence="12" id="KW-0100">Branched-chain amino acid biosynthesis</keyword>
<comment type="catalytic activity">
    <reaction evidence="13">
        <text>L-valine + 2-oxoglutarate = 3-methyl-2-oxobutanoate + L-glutamate</text>
        <dbReference type="Rhea" id="RHEA:24813"/>
        <dbReference type="ChEBI" id="CHEBI:11851"/>
        <dbReference type="ChEBI" id="CHEBI:16810"/>
        <dbReference type="ChEBI" id="CHEBI:29985"/>
        <dbReference type="ChEBI" id="CHEBI:57762"/>
        <dbReference type="EC" id="2.6.1.42"/>
    </reaction>
</comment>
<accession>A0ABW4ZH28</accession>
<evidence type="ECO:0000256" key="9">
    <source>
        <dbReference type="ARBA" id="ARBA00022605"/>
    </source>
</evidence>
<reference evidence="17" key="1">
    <citation type="journal article" date="2019" name="Int. J. Syst. Evol. Microbiol.">
        <title>The Global Catalogue of Microorganisms (GCM) 10K type strain sequencing project: providing services to taxonomists for standard genome sequencing and annotation.</title>
        <authorList>
            <consortium name="The Broad Institute Genomics Platform"/>
            <consortium name="The Broad Institute Genome Sequencing Center for Infectious Disease"/>
            <person name="Wu L."/>
            <person name="Ma J."/>
        </authorList>
    </citation>
    <scope>NUCLEOTIDE SEQUENCE [LARGE SCALE GENOMIC DNA]</scope>
    <source>
        <strain evidence="17">KCTC 42217</strain>
    </source>
</reference>
<comment type="caution">
    <text evidence="16">The sequence shown here is derived from an EMBL/GenBank/DDBJ whole genome shotgun (WGS) entry which is preliminary data.</text>
</comment>
<protein>
    <recommendedName>
        <fullName evidence="7">branched-chain-amino-acid transaminase</fullName>
        <ecNumber evidence="7">2.6.1.42</ecNumber>
    </recommendedName>
</protein>
<dbReference type="GO" id="GO:0004084">
    <property type="term" value="F:branched-chain-amino-acid transaminase activity"/>
    <property type="evidence" value="ECO:0007669"/>
    <property type="project" value="UniProtKB-EC"/>
</dbReference>
<dbReference type="PIRSF" id="PIRSF006468">
    <property type="entry name" value="BCAT1"/>
    <property type="match status" value="1"/>
</dbReference>
<dbReference type="InterPro" id="IPR005786">
    <property type="entry name" value="B_amino_transII"/>
</dbReference>
<dbReference type="NCBIfam" id="NF009897">
    <property type="entry name" value="PRK13357.1"/>
    <property type="match status" value="1"/>
</dbReference>